<evidence type="ECO:0000259" key="5">
    <source>
        <dbReference type="Pfam" id="PF08531"/>
    </source>
</evidence>
<dbReference type="PANTHER" id="PTHR33307">
    <property type="entry name" value="ALPHA-RHAMNOSIDASE (EUROFUNG)"/>
    <property type="match status" value="1"/>
</dbReference>
<keyword evidence="3 8" id="KW-0378">Hydrolase</keyword>
<feature type="domain" description="Alpha-L-rhamnosidase six-hairpin glycosidase" evidence="6">
    <location>
        <begin position="434"/>
        <end position="779"/>
    </location>
</feature>
<dbReference type="Gene3D" id="1.50.10.10">
    <property type="match status" value="1"/>
</dbReference>
<dbReference type="InterPro" id="IPR008928">
    <property type="entry name" value="6-hairpin_glycosidase_sf"/>
</dbReference>
<dbReference type="InterPro" id="IPR035398">
    <property type="entry name" value="Bac_rhamnosid_C"/>
</dbReference>
<feature type="domain" description="Bacterial alpha-L-rhamnosidase N-terminal" evidence="5">
    <location>
        <begin position="146"/>
        <end position="316"/>
    </location>
</feature>
<dbReference type="RefSeq" id="WP_125697817.1">
    <property type="nucleotide sequence ID" value="NZ_JBHTOG010000052.1"/>
</dbReference>
<comment type="catalytic activity">
    <reaction evidence="1">
        <text>Hydrolysis of terminal non-reducing alpha-L-rhamnose residues in alpha-L-rhamnosides.</text>
        <dbReference type="EC" id="3.2.1.40"/>
    </reaction>
</comment>
<feature type="domain" description="Alpha-L-rhamnosidase concanavalin-like" evidence="4">
    <location>
        <begin position="327"/>
        <end position="429"/>
    </location>
</feature>
<dbReference type="InterPro" id="IPR035396">
    <property type="entry name" value="Bac_rhamnosid6H"/>
</dbReference>
<sequence>MGLLQIRVNDQEEPLIGTLRRVSWTVDALPAEVVEGTLAIALVGGASTQTDGAVGIGTAEIVEPVWWDTLAPGVHVVSAFDGLNLALERRYSVTVTLVDATGQTWQESAAFFTGTTWDEAAWVTCRDDPTEGEGEFLFSRTVQPEKPVASALLYASARGLYEVYAAGEKIGDDLLTPGWTSYSHAIQYQVYDVTTLLQGGGPVRLDARLANGWYLGMLTWDKHPHFYGAEKSWIAKLVVTYTDGTRAVVATDAQWRTAPGPIVSSELYDGEVIDGKQANANFLTDGTRDGWQAATVVEADKAVLTPQRDQPCRVTETVGVQRIFTSPNGAVTLDFGQNLVGRVRVDLARLLPAGETALSLHHAEVLDPAGNAYFGNLRKAKQMLVLPHATPGDGAALTHFTFQGFRYVVVEANRPLVLDPRAFSAEVVHTAMPRTGYFTCNDMMLNRLFDNIVWGQRGNFVDVPTDCPQRDERLGWTGDTQVFASTGLFNFDSAAFYRKWLADLASDQLENGGVPAVIPDVITPLQPETNSSAAWGDAAVIVPWQVFQFTGDRSVLEDQYDSMAAWIAFNNQAGPTPYTGNQGFHYGDWVALDVPGSNFGATPHPYLACCFHRYTTEIMRQTARELGRTDDAAGYATLRDGIDAYFQKTYFAGDELTVQTQTAQVLALKMMRLSEGQRAAIAKRLNSLVVNNNTHLNTGFVGTPYLLAALSDNGYPETAVALLRQEDFPSWLYSVRQGATTIWEHWDGIRQDGTLWSDTMNSFNHYAFGAVGDWLYRHLVGIDQMAGESGFRQIQVAPLIKASGLRDVSGSYQSVAGKIAVAWANQDGAVVMRAQIPAGSHAEIVLFDARPGSLDRALGSRDTYDAAAGAYHLQVDGGAAVTLNYALR</sequence>
<name>A0ABW4CQ11_9LACO</name>
<organism evidence="8 9">
    <name type="scientific">Lacticaseibacillus yichunensis</name>
    <dbReference type="NCBI Taxonomy" id="2486015"/>
    <lineage>
        <taxon>Bacteria</taxon>
        <taxon>Bacillati</taxon>
        <taxon>Bacillota</taxon>
        <taxon>Bacilli</taxon>
        <taxon>Lactobacillales</taxon>
        <taxon>Lactobacillaceae</taxon>
        <taxon>Lacticaseibacillus</taxon>
    </lineage>
</organism>
<dbReference type="InterPro" id="IPR013737">
    <property type="entry name" value="Bac_rhamnosid_N"/>
</dbReference>
<dbReference type="EC" id="3.2.1.40" evidence="2"/>
<dbReference type="Gene3D" id="2.60.120.260">
    <property type="entry name" value="Galactose-binding domain-like"/>
    <property type="match status" value="2"/>
</dbReference>
<evidence type="ECO:0000256" key="2">
    <source>
        <dbReference type="ARBA" id="ARBA00012652"/>
    </source>
</evidence>
<evidence type="ECO:0000256" key="3">
    <source>
        <dbReference type="ARBA" id="ARBA00022801"/>
    </source>
</evidence>
<evidence type="ECO:0000313" key="8">
    <source>
        <dbReference type="EMBL" id="MFD1433015.1"/>
    </source>
</evidence>
<dbReference type="PIRSF" id="PIRSF010631">
    <property type="entry name" value="A-rhamnsds"/>
    <property type="match status" value="1"/>
</dbReference>
<dbReference type="GO" id="GO:0016787">
    <property type="term" value="F:hydrolase activity"/>
    <property type="evidence" value="ECO:0007669"/>
    <property type="project" value="UniProtKB-KW"/>
</dbReference>
<evidence type="ECO:0000259" key="6">
    <source>
        <dbReference type="Pfam" id="PF17389"/>
    </source>
</evidence>
<dbReference type="Pfam" id="PF08531">
    <property type="entry name" value="Bac_rhamnosid_N"/>
    <property type="match status" value="1"/>
</dbReference>
<dbReference type="Proteomes" id="UP001597192">
    <property type="component" value="Unassembled WGS sequence"/>
</dbReference>
<evidence type="ECO:0000313" key="9">
    <source>
        <dbReference type="Proteomes" id="UP001597192"/>
    </source>
</evidence>
<accession>A0ABW4CQ11</accession>
<dbReference type="InterPro" id="IPR016007">
    <property type="entry name" value="Alpha_rhamnosid"/>
</dbReference>
<dbReference type="Pfam" id="PF05592">
    <property type="entry name" value="Bac_rhamnosid"/>
    <property type="match status" value="1"/>
</dbReference>
<reference evidence="9" key="1">
    <citation type="journal article" date="2019" name="Int. J. Syst. Evol. Microbiol.">
        <title>The Global Catalogue of Microorganisms (GCM) 10K type strain sequencing project: providing services to taxonomists for standard genome sequencing and annotation.</title>
        <authorList>
            <consortium name="The Broad Institute Genomics Platform"/>
            <consortium name="The Broad Institute Genome Sequencing Center for Infectious Disease"/>
            <person name="Wu L."/>
            <person name="Ma J."/>
        </authorList>
    </citation>
    <scope>NUCLEOTIDE SEQUENCE [LARGE SCALE GENOMIC DNA]</scope>
    <source>
        <strain evidence="9">CCM 8947</strain>
    </source>
</reference>
<dbReference type="Pfam" id="PF17390">
    <property type="entry name" value="Bac_rhamnosid_C"/>
    <property type="match status" value="1"/>
</dbReference>
<evidence type="ECO:0000259" key="7">
    <source>
        <dbReference type="Pfam" id="PF17390"/>
    </source>
</evidence>
<dbReference type="Gene3D" id="2.60.420.10">
    <property type="entry name" value="Maltose phosphorylase, domain 3"/>
    <property type="match status" value="1"/>
</dbReference>
<dbReference type="EMBL" id="JBHTOG010000052">
    <property type="protein sequence ID" value="MFD1433015.1"/>
    <property type="molecule type" value="Genomic_DNA"/>
</dbReference>
<evidence type="ECO:0000259" key="4">
    <source>
        <dbReference type="Pfam" id="PF05592"/>
    </source>
</evidence>
<gene>
    <name evidence="8" type="ORF">ACFQ47_10085</name>
</gene>
<dbReference type="SUPFAM" id="SSF48208">
    <property type="entry name" value="Six-hairpin glycosidases"/>
    <property type="match status" value="1"/>
</dbReference>
<dbReference type="PANTHER" id="PTHR33307:SF6">
    <property type="entry name" value="ALPHA-RHAMNOSIDASE (EUROFUNG)-RELATED"/>
    <property type="match status" value="1"/>
</dbReference>
<proteinExistence type="predicted"/>
<dbReference type="Pfam" id="PF17389">
    <property type="entry name" value="Bac_rhamnosid6H"/>
    <property type="match status" value="1"/>
</dbReference>
<dbReference type="InterPro" id="IPR012341">
    <property type="entry name" value="6hp_glycosidase-like_sf"/>
</dbReference>
<keyword evidence="9" id="KW-1185">Reference proteome</keyword>
<feature type="domain" description="Alpha-L-rhamnosidase C-terminal" evidence="7">
    <location>
        <begin position="782"/>
        <end position="850"/>
    </location>
</feature>
<comment type="caution">
    <text evidence="8">The sequence shown here is derived from an EMBL/GenBank/DDBJ whole genome shotgun (WGS) entry which is preliminary data.</text>
</comment>
<evidence type="ECO:0000256" key="1">
    <source>
        <dbReference type="ARBA" id="ARBA00001445"/>
    </source>
</evidence>
<dbReference type="InterPro" id="IPR008902">
    <property type="entry name" value="Rhamnosid_concanavalin"/>
</dbReference>
<protein>
    <recommendedName>
        <fullName evidence="2">alpha-L-rhamnosidase</fullName>
        <ecNumber evidence="2">3.2.1.40</ecNumber>
    </recommendedName>
</protein>